<evidence type="ECO:0000256" key="9">
    <source>
        <dbReference type="PROSITE-ProRule" id="PRU00175"/>
    </source>
</evidence>
<dbReference type="GO" id="GO:0005680">
    <property type="term" value="C:anaphase-promoting complex"/>
    <property type="evidence" value="ECO:0007669"/>
    <property type="project" value="InterPro"/>
</dbReference>
<accession>A0A2G5IB97</accession>
<reference evidence="13 15" key="2">
    <citation type="submission" date="2023-09" db="EMBL/GenBank/DDBJ databases">
        <title>Complete-Gapless Cercospora beticola genome.</title>
        <authorList>
            <person name="Wyatt N.A."/>
            <person name="Spanner R.E."/>
            <person name="Bolton M.D."/>
        </authorList>
    </citation>
    <scope>NUCLEOTIDE SEQUENCE [LARGE SCALE GENOMIC DNA]</scope>
    <source>
        <strain evidence="13">Cb09-40</strain>
    </source>
</reference>
<evidence type="ECO:0000256" key="7">
    <source>
        <dbReference type="ARBA" id="ARBA00022833"/>
    </source>
</evidence>
<evidence type="ECO:0000256" key="1">
    <source>
        <dbReference type="ARBA" id="ARBA00013928"/>
    </source>
</evidence>
<feature type="domain" description="RING-type" evidence="11">
    <location>
        <begin position="37"/>
        <end position="80"/>
    </location>
</feature>
<keyword evidence="8" id="KW-0131">Cell cycle</keyword>
<dbReference type="InterPro" id="IPR001841">
    <property type="entry name" value="Znf_RING"/>
</dbReference>
<keyword evidence="5" id="KW-0498">Mitosis</keyword>
<sequence>MKVNIKSYTAVASWKWDLPPGSDKDCGICRVDFEGTCSKCKYPGDECPIMIGECKHCFHMHCIAVWLQSESSQGRCPMCRQPFREKVAEVKGAGPQTPAGRQPPRSGGTGASNRSG</sequence>
<evidence type="ECO:0000313" key="15">
    <source>
        <dbReference type="Proteomes" id="UP001302367"/>
    </source>
</evidence>
<keyword evidence="2" id="KW-0132">Cell division</keyword>
<dbReference type="GO" id="GO:0008270">
    <property type="term" value="F:zinc ion binding"/>
    <property type="evidence" value="ECO:0007669"/>
    <property type="project" value="UniProtKB-KW"/>
</dbReference>
<evidence type="ECO:0000256" key="6">
    <source>
        <dbReference type="ARBA" id="ARBA00022786"/>
    </source>
</evidence>
<keyword evidence="6" id="KW-0833">Ubl conjugation pathway</keyword>
<dbReference type="GO" id="GO:0061630">
    <property type="term" value="F:ubiquitin protein ligase activity"/>
    <property type="evidence" value="ECO:0007669"/>
    <property type="project" value="InterPro"/>
</dbReference>
<dbReference type="EMBL" id="CP134184">
    <property type="protein sequence ID" value="WPA97049.1"/>
    <property type="molecule type" value="Genomic_DNA"/>
</dbReference>
<name>A0A2G5IB97_CERBT</name>
<evidence type="ECO:0000256" key="2">
    <source>
        <dbReference type="ARBA" id="ARBA00022618"/>
    </source>
</evidence>
<keyword evidence="7" id="KW-0862">Zinc</keyword>
<evidence type="ECO:0000256" key="10">
    <source>
        <dbReference type="SAM" id="MobiDB-lite"/>
    </source>
</evidence>
<dbReference type="InterPro" id="IPR051031">
    <property type="entry name" value="RING-box_E3_Ubiquitin_Ligase"/>
</dbReference>
<keyword evidence="3" id="KW-0479">Metal-binding</keyword>
<keyword evidence="4 9" id="KW-0863">Zinc-finger</keyword>
<dbReference type="Pfam" id="PF12861">
    <property type="entry name" value="zf-ANAPC11"/>
    <property type="match status" value="1"/>
</dbReference>
<organism evidence="12 14">
    <name type="scientific">Cercospora beticola</name>
    <name type="common">Sugarbeet leaf spot fungus</name>
    <dbReference type="NCBI Taxonomy" id="122368"/>
    <lineage>
        <taxon>Eukaryota</taxon>
        <taxon>Fungi</taxon>
        <taxon>Dikarya</taxon>
        <taxon>Ascomycota</taxon>
        <taxon>Pezizomycotina</taxon>
        <taxon>Dothideomycetes</taxon>
        <taxon>Dothideomycetidae</taxon>
        <taxon>Mycosphaerellales</taxon>
        <taxon>Mycosphaerellaceae</taxon>
        <taxon>Cercospora</taxon>
    </lineage>
</organism>
<evidence type="ECO:0000313" key="12">
    <source>
        <dbReference type="EMBL" id="PIB02136.1"/>
    </source>
</evidence>
<dbReference type="InterPro" id="IPR024991">
    <property type="entry name" value="RING-H2_APC11"/>
</dbReference>
<dbReference type="AlphaFoldDB" id="A0A2G5IB97"/>
<reference evidence="12 14" key="1">
    <citation type="submission" date="2015-10" db="EMBL/GenBank/DDBJ databases">
        <title>The cercosporin biosynthetic gene cluster was horizontally transferred to several fungal lineages and shown to be expanded in Cercospora beticola based on microsynteny with recipient genomes.</title>
        <authorList>
            <person name="De Jonge R."/>
            <person name="Ebert M.K."/>
            <person name="Suttle J.C."/>
            <person name="Jurick Ii W.M."/>
            <person name="Secor G.A."/>
            <person name="Thomma B.P."/>
            <person name="Van De Peer Y."/>
            <person name="Bolton M.D."/>
        </authorList>
    </citation>
    <scope>NUCLEOTIDE SEQUENCE [LARGE SCALE GENOMIC DNA]</scope>
    <source>
        <strain evidence="12 14">09-40</strain>
    </source>
</reference>
<dbReference type="EMBL" id="LKMD01000100">
    <property type="protein sequence ID" value="PIB02136.1"/>
    <property type="molecule type" value="Genomic_DNA"/>
</dbReference>
<protein>
    <recommendedName>
        <fullName evidence="1">Anaphase-promoting complex subunit 11</fullName>
    </recommendedName>
</protein>
<dbReference type="GO" id="GO:0051301">
    <property type="term" value="P:cell division"/>
    <property type="evidence" value="ECO:0007669"/>
    <property type="project" value="UniProtKB-KW"/>
</dbReference>
<dbReference type="CDD" id="cd16456">
    <property type="entry name" value="RING-H2_APC11"/>
    <property type="match status" value="1"/>
</dbReference>
<evidence type="ECO:0000256" key="8">
    <source>
        <dbReference type="ARBA" id="ARBA00023306"/>
    </source>
</evidence>
<evidence type="ECO:0000313" key="14">
    <source>
        <dbReference type="Proteomes" id="UP000230605"/>
    </source>
</evidence>
<evidence type="ECO:0000256" key="5">
    <source>
        <dbReference type="ARBA" id="ARBA00022776"/>
    </source>
</evidence>
<feature type="region of interest" description="Disordered" evidence="10">
    <location>
        <begin position="89"/>
        <end position="116"/>
    </location>
</feature>
<dbReference type="SUPFAM" id="SSF57850">
    <property type="entry name" value="RING/U-box"/>
    <property type="match status" value="1"/>
</dbReference>
<evidence type="ECO:0000313" key="13">
    <source>
        <dbReference type="EMBL" id="WPA97049.1"/>
    </source>
</evidence>
<dbReference type="GO" id="GO:0031145">
    <property type="term" value="P:anaphase-promoting complex-dependent catabolic process"/>
    <property type="evidence" value="ECO:0007669"/>
    <property type="project" value="InterPro"/>
</dbReference>
<evidence type="ECO:0000256" key="3">
    <source>
        <dbReference type="ARBA" id="ARBA00022723"/>
    </source>
</evidence>
<proteinExistence type="predicted"/>
<dbReference type="Proteomes" id="UP000230605">
    <property type="component" value="Chromosome 1"/>
</dbReference>
<evidence type="ECO:0000259" key="11">
    <source>
        <dbReference type="PROSITE" id="PS50089"/>
    </source>
</evidence>
<dbReference type="PANTHER" id="PTHR11210">
    <property type="entry name" value="RING BOX"/>
    <property type="match status" value="1"/>
</dbReference>
<dbReference type="Gene3D" id="3.30.40.10">
    <property type="entry name" value="Zinc/RING finger domain, C3HC4 (zinc finger)"/>
    <property type="match status" value="1"/>
</dbReference>
<gene>
    <name evidence="12" type="ORF">CB0940_01608</name>
    <name evidence="13" type="ORF">RHO25_001657</name>
</gene>
<dbReference type="PROSITE" id="PS50089">
    <property type="entry name" value="ZF_RING_2"/>
    <property type="match status" value="1"/>
</dbReference>
<dbReference type="Proteomes" id="UP001302367">
    <property type="component" value="Chromosome 1"/>
</dbReference>
<keyword evidence="15" id="KW-1185">Reference proteome</keyword>
<dbReference type="InterPro" id="IPR013083">
    <property type="entry name" value="Znf_RING/FYVE/PHD"/>
</dbReference>
<evidence type="ECO:0000256" key="4">
    <source>
        <dbReference type="ARBA" id="ARBA00022771"/>
    </source>
</evidence>
<dbReference type="OrthoDB" id="1681166at2759"/>
<dbReference type="GO" id="GO:0097602">
    <property type="term" value="F:cullin family protein binding"/>
    <property type="evidence" value="ECO:0007669"/>
    <property type="project" value="InterPro"/>
</dbReference>